<dbReference type="AlphaFoldDB" id="F0Y0I3"/>
<dbReference type="GeneID" id="20223522"/>
<dbReference type="EMBL" id="GL833122">
    <property type="protein sequence ID" value="EGB11226.1"/>
    <property type="molecule type" value="Genomic_DNA"/>
</dbReference>
<protein>
    <recommendedName>
        <fullName evidence="4">AP2/ERF domain-containing protein</fullName>
    </recommendedName>
</protein>
<keyword evidence="3" id="KW-1185">Reference proteome</keyword>
<gene>
    <name evidence="2" type="ORF">AURANDRAFT_61562</name>
</gene>
<name>F0Y0I3_AURAN</name>
<dbReference type="Proteomes" id="UP000002729">
    <property type="component" value="Unassembled WGS sequence"/>
</dbReference>
<feature type="chain" id="PRO_5003264328" description="AP2/ERF domain-containing protein" evidence="1">
    <location>
        <begin position="17"/>
        <end position="524"/>
    </location>
</feature>
<feature type="signal peptide" evidence="1">
    <location>
        <begin position="1"/>
        <end position="16"/>
    </location>
</feature>
<sequence>MIQTFILVLLFWEHRGDIDTEGWTKFYDPDFAVTLAAACSHSTQTRAVKKRLDLVVCHREWSCSYAQLSAFVDSCGALLVALKTGAVREDDPLVKEARTLEALGLISVELLDSSWVVVDGDLVLLVNHILSLSQGHQCRMTAECFLLLSQFFVLGDGDLRADLHAHHRTIHAVCLFGKISMRYMLHLDHFFQSYKDAALADMLIFVELLRKASRIPSSVVLAYVDVDDFEDSSPLAAARYLVRPGGPPVPEHVAAACRVLIGGSNSAAKRAAKRVLESAAEGEESLADAARRLADGGELDALETTACAWAAENPLVASAAPSTATFERRRAGEVQAARAAAVKEKPPYQTQTRSDRFQASFKWTSDPRLESRMICVGTWDTPEEAATAVHCALLRIEEPDKYANLLKHPCVAKLNLSETTTHSEKVHRIVDKAFTKRRKEDAKAIAALAAQSAGAAPSAQDKPPECDSKRKCLSLIQKCEPVFNRKRKGDASSLPQDYCVLCAARNAANKSASTARRNKHKARA</sequence>
<dbReference type="KEGG" id="aaf:AURANDRAFT_61562"/>
<evidence type="ECO:0000313" key="3">
    <source>
        <dbReference type="Proteomes" id="UP000002729"/>
    </source>
</evidence>
<accession>F0Y0I3</accession>
<evidence type="ECO:0000256" key="1">
    <source>
        <dbReference type="SAM" id="SignalP"/>
    </source>
</evidence>
<evidence type="ECO:0008006" key="4">
    <source>
        <dbReference type="Google" id="ProtNLM"/>
    </source>
</evidence>
<evidence type="ECO:0000313" key="2">
    <source>
        <dbReference type="EMBL" id="EGB11226.1"/>
    </source>
</evidence>
<proteinExistence type="predicted"/>
<organism evidence="3">
    <name type="scientific">Aureococcus anophagefferens</name>
    <name type="common">Harmful bloom alga</name>
    <dbReference type="NCBI Taxonomy" id="44056"/>
    <lineage>
        <taxon>Eukaryota</taxon>
        <taxon>Sar</taxon>
        <taxon>Stramenopiles</taxon>
        <taxon>Ochrophyta</taxon>
        <taxon>Pelagophyceae</taxon>
        <taxon>Pelagomonadales</taxon>
        <taxon>Pelagomonadaceae</taxon>
        <taxon>Aureococcus</taxon>
    </lineage>
</organism>
<dbReference type="RefSeq" id="XP_009033617.1">
    <property type="nucleotide sequence ID" value="XM_009035369.1"/>
</dbReference>
<reference evidence="2 3" key="1">
    <citation type="journal article" date="2011" name="Proc. Natl. Acad. Sci. U.S.A.">
        <title>Niche of harmful alga Aureococcus anophagefferens revealed through ecogenomics.</title>
        <authorList>
            <person name="Gobler C.J."/>
            <person name="Berry D.L."/>
            <person name="Dyhrman S.T."/>
            <person name="Wilhelm S.W."/>
            <person name="Salamov A."/>
            <person name="Lobanov A.V."/>
            <person name="Zhang Y."/>
            <person name="Collier J.L."/>
            <person name="Wurch L.L."/>
            <person name="Kustka A.B."/>
            <person name="Dill B.D."/>
            <person name="Shah M."/>
            <person name="VerBerkmoes N.C."/>
            <person name="Kuo A."/>
            <person name="Terry A."/>
            <person name="Pangilinan J."/>
            <person name="Lindquist E.A."/>
            <person name="Lucas S."/>
            <person name="Paulsen I.T."/>
            <person name="Hattenrath-Lehmann T.K."/>
            <person name="Talmage S.C."/>
            <person name="Walker E.A."/>
            <person name="Koch F."/>
            <person name="Burson A.M."/>
            <person name="Marcoval M.A."/>
            <person name="Tang Y.Z."/>
            <person name="Lecleir G.R."/>
            <person name="Coyne K.J."/>
            <person name="Berg G.M."/>
            <person name="Bertrand E.M."/>
            <person name="Saito M.A."/>
            <person name="Gladyshev V.N."/>
            <person name="Grigoriev I.V."/>
        </authorList>
    </citation>
    <scope>NUCLEOTIDE SEQUENCE [LARGE SCALE GENOMIC DNA]</scope>
    <source>
        <strain evidence="3">CCMP 1984</strain>
    </source>
</reference>
<dbReference type="InParanoid" id="F0Y0I3"/>
<keyword evidence="1" id="KW-0732">Signal</keyword>